<evidence type="ECO:0000313" key="6">
    <source>
        <dbReference type="Proteomes" id="UP000321501"/>
    </source>
</evidence>
<reference evidence="3 6" key="3">
    <citation type="submission" date="2019-07" db="EMBL/GenBank/DDBJ databases">
        <title>Complete Genome Sequence of Leptotrichia wadei Strain JMUB3934.</title>
        <authorList>
            <person name="Watanabe S."/>
            <person name="Cui L."/>
        </authorList>
    </citation>
    <scope>NUCLEOTIDE SEQUENCE [LARGE SCALE GENOMIC DNA]</scope>
    <source>
        <strain evidence="3 6">JMUB3934</strain>
    </source>
</reference>
<organism evidence="4 5">
    <name type="scientific">Leptotrichia wadei</name>
    <dbReference type="NCBI Taxonomy" id="157687"/>
    <lineage>
        <taxon>Bacteria</taxon>
        <taxon>Fusobacteriati</taxon>
        <taxon>Fusobacteriota</taxon>
        <taxon>Fusobacteriia</taxon>
        <taxon>Fusobacteriales</taxon>
        <taxon>Leptotrichiaceae</taxon>
        <taxon>Leptotrichia</taxon>
    </lineage>
</organism>
<dbReference type="EMBL" id="AP019835">
    <property type="protein sequence ID" value="BBM50632.1"/>
    <property type="molecule type" value="Genomic_DNA"/>
</dbReference>
<dbReference type="EMBL" id="LSDD01000082">
    <property type="protein sequence ID" value="KXB66082.1"/>
    <property type="molecule type" value="Genomic_DNA"/>
</dbReference>
<reference evidence="4" key="2">
    <citation type="submission" date="2016-01" db="EMBL/GenBank/DDBJ databases">
        <authorList>
            <person name="Oliw E.H."/>
        </authorList>
    </citation>
    <scope>NUCLEOTIDE SEQUENCE [LARGE SCALE GENOMIC DNA]</scope>
    <source>
        <strain evidence="4">KA00185</strain>
    </source>
</reference>
<keyword evidence="1" id="KW-1133">Transmembrane helix</keyword>
<protein>
    <recommendedName>
        <fullName evidence="2">AB hydrolase-1 domain-containing protein</fullName>
    </recommendedName>
</protein>
<keyword evidence="5" id="KW-1185">Reference proteome</keyword>
<dbReference type="RefSeq" id="WP_060917849.1">
    <property type="nucleotide sequence ID" value="NZ_AP019835.1"/>
</dbReference>
<dbReference type="PANTHER" id="PTHR43358:SF4">
    <property type="entry name" value="ALPHA_BETA HYDROLASE FOLD-1 DOMAIN-CONTAINING PROTEIN"/>
    <property type="match status" value="1"/>
</dbReference>
<dbReference type="InterPro" id="IPR029058">
    <property type="entry name" value="AB_hydrolase_fold"/>
</dbReference>
<feature type="domain" description="AB hydrolase-1" evidence="2">
    <location>
        <begin position="120"/>
        <end position="187"/>
    </location>
</feature>
<evidence type="ECO:0000259" key="2">
    <source>
        <dbReference type="Pfam" id="PF00561"/>
    </source>
</evidence>
<dbReference type="Pfam" id="PF00561">
    <property type="entry name" value="Abhydrolase_1"/>
    <property type="match status" value="1"/>
</dbReference>
<dbReference type="PANTHER" id="PTHR43358">
    <property type="entry name" value="ALPHA/BETA-HYDROLASE"/>
    <property type="match status" value="1"/>
</dbReference>
<sequence length="319" mass="37220">MGAELLIIVNVLFMIFFFVIAYLSIRYFINQIEKYPRITFEEVYNSKKLRQKYNIENNKANPYDYGYNFKEIEYKSGKIQLYGWLIENKEAAKTMIISHGRGVNRLAALQYLGMFKDIGLDKEYSFFIPDLRNSGKSDVARTKMGYCFGQDIFHTMEMLNEKFGKNNFTLYGFSQGGMGSAIASKMYIKTLRKKGIIIEKLILDSSISNIRKRIKEDARKRRVPKFIVSVIVRIFNLRVGSHLDKLKLSYLLKRIPTLIIQSKNDKATTYGMLMEEYNELAQNENIKLKVFEKGSHTRIYADPECKDEYAEAVKEFLTN</sequence>
<evidence type="ECO:0000256" key="1">
    <source>
        <dbReference type="SAM" id="Phobius"/>
    </source>
</evidence>
<dbReference type="Proteomes" id="UP000321501">
    <property type="component" value="Chromosome"/>
</dbReference>
<proteinExistence type="predicted"/>
<dbReference type="Proteomes" id="UP000070483">
    <property type="component" value="Unassembled WGS sequence"/>
</dbReference>
<accession>A0A134AEC5</accession>
<keyword evidence="1" id="KW-0472">Membrane</keyword>
<reference evidence="5" key="1">
    <citation type="submission" date="2016-01" db="EMBL/GenBank/DDBJ databases">
        <authorList>
            <person name="Mitreva M."/>
            <person name="Pepin K.H."/>
            <person name="Mihindukulasuriya K.A."/>
            <person name="Fulton R."/>
            <person name="Fronick C."/>
            <person name="O'Laughlin M."/>
            <person name="Miner T."/>
            <person name="Herter B."/>
            <person name="Rosa B.A."/>
            <person name="Cordes M."/>
            <person name="Tomlinson C."/>
            <person name="Wollam A."/>
            <person name="Palsikar V.B."/>
            <person name="Mardis E.R."/>
            <person name="Wilson R.K."/>
        </authorList>
    </citation>
    <scope>NUCLEOTIDE SEQUENCE [LARGE SCALE GENOMIC DNA]</scope>
    <source>
        <strain evidence="5">KA00185</strain>
    </source>
</reference>
<dbReference type="SUPFAM" id="SSF53474">
    <property type="entry name" value="alpha/beta-Hydrolases"/>
    <property type="match status" value="1"/>
</dbReference>
<evidence type="ECO:0000313" key="5">
    <source>
        <dbReference type="Proteomes" id="UP000070483"/>
    </source>
</evidence>
<dbReference type="PATRIC" id="fig|157687.3.peg.1076"/>
<evidence type="ECO:0000313" key="3">
    <source>
        <dbReference type="EMBL" id="BBM50632.1"/>
    </source>
</evidence>
<dbReference type="Gene3D" id="3.40.50.1820">
    <property type="entry name" value="alpha/beta hydrolase"/>
    <property type="match status" value="1"/>
</dbReference>
<dbReference type="InterPro" id="IPR052920">
    <property type="entry name" value="DNA-binding_regulatory"/>
</dbReference>
<name>A0A134AEC5_9FUSO</name>
<keyword evidence="1" id="KW-0812">Transmembrane</keyword>
<feature type="transmembrane region" description="Helical" evidence="1">
    <location>
        <begin position="6"/>
        <end position="29"/>
    </location>
</feature>
<gene>
    <name evidence="4" type="ORF">HMPREF3180_01080</name>
    <name evidence="3" type="ORF">JMUB3934_1944</name>
</gene>
<dbReference type="InterPro" id="IPR000073">
    <property type="entry name" value="AB_hydrolase_1"/>
</dbReference>
<dbReference type="AlphaFoldDB" id="A0A134AEC5"/>
<evidence type="ECO:0000313" key="4">
    <source>
        <dbReference type="EMBL" id="KXB66082.1"/>
    </source>
</evidence>
<dbReference type="OrthoDB" id="81266at2"/>
<dbReference type="STRING" id="157687.HMPREF3180_01080"/>